<evidence type="ECO:0000259" key="2">
    <source>
        <dbReference type="SMART" id="SM00014"/>
    </source>
</evidence>
<proteinExistence type="predicted"/>
<dbReference type="Proteomes" id="UP001519332">
    <property type="component" value="Unassembled WGS sequence"/>
</dbReference>
<accession>A0ABS4TPF0</accession>
<dbReference type="SMART" id="SM00014">
    <property type="entry name" value="acidPPc"/>
    <property type="match status" value="1"/>
</dbReference>
<dbReference type="InterPro" id="IPR000326">
    <property type="entry name" value="PAP2/HPO"/>
</dbReference>
<feature type="transmembrane region" description="Helical" evidence="1">
    <location>
        <begin position="160"/>
        <end position="179"/>
    </location>
</feature>
<dbReference type="EMBL" id="JAGINW010000001">
    <property type="protein sequence ID" value="MBP2326281.1"/>
    <property type="molecule type" value="Genomic_DNA"/>
</dbReference>
<name>A0ABS4TPF0_9PSEU</name>
<keyword evidence="1" id="KW-1133">Transmembrane helix</keyword>
<organism evidence="3 4">
    <name type="scientific">Kibdelosporangium banguiense</name>
    <dbReference type="NCBI Taxonomy" id="1365924"/>
    <lineage>
        <taxon>Bacteria</taxon>
        <taxon>Bacillati</taxon>
        <taxon>Actinomycetota</taxon>
        <taxon>Actinomycetes</taxon>
        <taxon>Pseudonocardiales</taxon>
        <taxon>Pseudonocardiaceae</taxon>
        <taxon>Kibdelosporangium</taxon>
    </lineage>
</organism>
<keyword evidence="1" id="KW-0472">Membrane</keyword>
<dbReference type="RefSeq" id="WP_209643359.1">
    <property type="nucleotide sequence ID" value="NZ_JAGINW010000001.1"/>
</dbReference>
<feature type="transmembrane region" description="Helical" evidence="1">
    <location>
        <begin position="133"/>
        <end position="154"/>
    </location>
</feature>
<evidence type="ECO:0000313" key="3">
    <source>
        <dbReference type="EMBL" id="MBP2326281.1"/>
    </source>
</evidence>
<reference evidence="3 4" key="1">
    <citation type="submission" date="2021-03" db="EMBL/GenBank/DDBJ databases">
        <title>Sequencing the genomes of 1000 actinobacteria strains.</title>
        <authorList>
            <person name="Klenk H.-P."/>
        </authorList>
    </citation>
    <scope>NUCLEOTIDE SEQUENCE [LARGE SCALE GENOMIC DNA]</scope>
    <source>
        <strain evidence="3 4">DSM 46670</strain>
    </source>
</reference>
<comment type="caution">
    <text evidence="3">The sequence shown here is derived from an EMBL/GenBank/DDBJ whole genome shotgun (WGS) entry which is preliminary data.</text>
</comment>
<evidence type="ECO:0000256" key="1">
    <source>
        <dbReference type="SAM" id="Phobius"/>
    </source>
</evidence>
<feature type="transmembrane region" description="Helical" evidence="1">
    <location>
        <begin position="40"/>
        <end position="63"/>
    </location>
</feature>
<dbReference type="Gene3D" id="1.20.144.10">
    <property type="entry name" value="Phosphatidic acid phosphatase type 2/haloperoxidase"/>
    <property type="match status" value="1"/>
</dbReference>
<feature type="domain" description="Phosphatidic acid phosphatase type 2/haloperoxidase" evidence="2">
    <location>
        <begin position="70"/>
        <end position="175"/>
    </location>
</feature>
<dbReference type="Pfam" id="PF01569">
    <property type="entry name" value="PAP2"/>
    <property type="match status" value="1"/>
</dbReference>
<dbReference type="SUPFAM" id="SSF48317">
    <property type="entry name" value="Acid phosphatase/Vanadium-dependent haloperoxidase"/>
    <property type="match status" value="1"/>
</dbReference>
<evidence type="ECO:0000313" key="4">
    <source>
        <dbReference type="Proteomes" id="UP001519332"/>
    </source>
</evidence>
<feature type="transmembrane region" description="Helical" evidence="1">
    <location>
        <begin position="107"/>
        <end position="126"/>
    </location>
</feature>
<feature type="transmembrane region" description="Helical" evidence="1">
    <location>
        <begin position="70"/>
        <end position="87"/>
    </location>
</feature>
<keyword evidence="1" id="KW-0812">Transmembrane</keyword>
<dbReference type="InterPro" id="IPR036938">
    <property type="entry name" value="PAP2/HPO_sf"/>
</dbReference>
<protein>
    <submittedName>
        <fullName evidence="3">Membrane-associated phospholipid phosphatase</fullName>
    </submittedName>
</protein>
<gene>
    <name evidence="3" type="ORF">JOF56_006666</name>
</gene>
<keyword evidence="4" id="KW-1185">Reference proteome</keyword>
<sequence>MATVVTYLVLVRTAEGQATDHTVLSWFDPTLTRMSGEVPWPLKIPVTMLFAGTLFVVCAIGLSRRAYRRTVMAALLMGVTAALAQLLKSSLERPDLAHQIRYTENSFPSGHVTVAAVCVFALLLVVPANVRLIVAAPGLVWIGAVGVSTLVTGWHRPSDFLGAVLLAASCYAVATAFVVESTPAPIDRPQEHALMRHSLNGVNTAKSTEWLGPNG</sequence>